<keyword evidence="1" id="KW-0812">Transmembrane</keyword>
<accession>T2IST8</accession>
<reference evidence="2 3" key="1">
    <citation type="submission" date="2013-01" db="EMBL/GenBank/DDBJ databases">
        <authorList>
            <person name="Bench S."/>
        </authorList>
    </citation>
    <scope>NUCLEOTIDE SEQUENCE [LARGE SCALE GENOMIC DNA]</scope>
    <source>
        <strain evidence="2 3">WH 0005</strain>
    </source>
</reference>
<evidence type="ECO:0000313" key="3">
    <source>
        <dbReference type="Proteomes" id="UP000017981"/>
    </source>
</evidence>
<dbReference type="Proteomes" id="UP000017981">
    <property type="component" value="Unassembled WGS sequence"/>
</dbReference>
<comment type="caution">
    <text evidence="2">The sequence shown here is derived from an EMBL/GenBank/DDBJ whole genome shotgun (WGS) entry which is preliminary data.</text>
</comment>
<evidence type="ECO:0000313" key="2">
    <source>
        <dbReference type="EMBL" id="CCQ55220.1"/>
    </source>
</evidence>
<sequence>MSICLSHLESIYDITQDYYAPNGLDLSSTYLVGFVMFFLCNFLCD</sequence>
<dbReference type="AlphaFoldDB" id="T2IST8"/>
<evidence type="ECO:0000256" key="1">
    <source>
        <dbReference type="SAM" id="Phobius"/>
    </source>
</evidence>
<keyword evidence="1" id="KW-1133">Transmembrane helix</keyword>
<organism evidence="2 3">
    <name type="scientific">Crocosphaera watsonii WH 0005</name>
    <dbReference type="NCBI Taxonomy" id="423472"/>
    <lineage>
        <taxon>Bacteria</taxon>
        <taxon>Bacillati</taxon>
        <taxon>Cyanobacteriota</taxon>
        <taxon>Cyanophyceae</taxon>
        <taxon>Oscillatoriophycideae</taxon>
        <taxon>Chroococcales</taxon>
        <taxon>Aphanothecaceae</taxon>
        <taxon>Crocosphaera</taxon>
    </lineage>
</organism>
<protein>
    <submittedName>
        <fullName evidence="2">Uncharacterized protein</fullName>
    </submittedName>
</protein>
<name>T2IST8_CROWT</name>
<reference evidence="2 3" key="2">
    <citation type="submission" date="2013-09" db="EMBL/GenBank/DDBJ databases">
        <title>Whole genome comparison of six Crocosphaera watsonii strains with differing phenotypes.</title>
        <authorList>
            <person name="Bench S.R."/>
            <person name="Heller P."/>
            <person name="Frank I."/>
            <person name="Arciniega M."/>
            <person name="Shilova I.N."/>
            <person name="Zehr J.P."/>
        </authorList>
    </citation>
    <scope>NUCLEOTIDE SEQUENCE [LARGE SCALE GENOMIC DNA]</scope>
    <source>
        <strain evidence="2 3">WH 0005</strain>
    </source>
</reference>
<feature type="transmembrane region" description="Helical" evidence="1">
    <location>
        <begin position="27"/>
        <end position="44"/>
    </location>
</feature>
<dbReference type="EMBL" id="CAQL01000320">
    <property type="protein sequence ID" value="CCQ55220.1"/>
    <property type="molecule type" value="Genomic_DNA"/>
</dbReference>
<proteinExistence type="predicted"/>
<keyword evidence="1" id="KW-0472">Membrane</keyword>
<gene>
    <name evidence="2" type="ORF">CWATWH0005_3316</name>
</gene>